<evidence type="ECO:0000256" key="2">
    <source>
        <dbReference type="SAM" id="Phobius"/>
    </source>
</evidence>
<evidence type="ECO:0000313" key="4">
    <source>
        <dbReference type="Proteomes" id="UP000298030"/>
    </source>
</evidence>
<dbReference type="AlphaFoldDB" id="A0A4Y7TQG7"/>
<keyword evidence="2" id="KW-1133">Transmembrane helix</keyword>
<organism evidence="3 4">
    <name type="scientific">Coprinellus micaceus</name>
    <name type="common">Glistening ink-cap mushroom</name>
    <name type="synonym">Coprinus micaceus</name>
    <dbReference type="NCBI Taxonomy" id="71717"/>
    <lineage>
        <taxon>Eukaryota</taxon>
        <taxon>Fungi</taxon>
        <taxon>Dikarya</taxon>
        <taxon>Basidiomycota</taxon>
        <taxon>Agaricomycotina</taxon>
        <taxon>Agaricomycetes</taxon>
        <taxon>Agaricomycetidae</taxon>
        <taxon>Agaricales</taxon>
        <taxon>Agaricineae</taxon>
        <taxon>Psathyrellaceae</taxon>
        <taxon>Coprinellus</taxon>
    </lineage>
</organism>
<feature type="region of interest" description="Disordered" evidence="1">
    <location>
        <begin position="1"/>
        <end position="37"/>
    </location>
</feature>
<protein>
    <recommendedName>
        <fullName evidence="5">Brain protein I3</fullName>
    </recommendedName>
</protein>
<feature type="compositionally biased region" description="Low complexity" evidence="1">
    <location>
        <begin position="1"/>
        <end position="14"/>
    </location>
</feature>
<evidence type="ECO:0000256" key="1">
    <source>
        <dbReference type="SAM" id="MobiDB-lite"/>
    </source>
</evidence>
<keyword evidence="4" id="KW-1185">Reference proteome</keyword>
<dbReference type="Proteomes" id="UP000298030">
    <property type="component" value="Unassembled WGS sequence"/>
</dbReference>
<dbReference type="OrthoDB" id="2564984at2759"/>
<accession>A0A4Y7TQG7</accession>
<proteinExistence type="predicted"/>
<comment type="caution">
    <text evidence="3">The sequence shown here is derived from an EMBL/GenBank/DDBJ whole genome shotgun (WGS) entry which is preliminary data.</text>
</comment>
<keyword evidence="2" id="KW-0812">Transmembrane</keyword>
<feature type="transmembrane region" description="Helical" evidence="2">
    <location>
        <begin position="64"/>
        <end position="82"/>
    </location>
</feature>
<reference evidence="3 4" key="1">
    <citation type="journal article" date="2019" name="Nat. Ecol. Evol.">
        <title>Megaphylogeny resolves global patterns of mushroom evolution.</title>
        <authorList>
            <person name="Varga T."/>
            <person name="Krizsan K."/>
            <person name="Foldi C."/>
            <person name="Dima B."/>
            <person name="Sanchez-Garcia M."/>
            <person name="Sanchez-Ramirez S."/>
            <person name="Szollosi G.J."/>
            <person name="Szarkandi J.G."/>
            <person name="Papp V."/>
            <person name="Albert L."/>
            <person name="Andreopoulos W."/>
            <person name="Angelini C."/>
            <person name="Antonin V."/>
            <person name="Barry K.W."/>
            <person name="Bougher N.L."/>
            <person name="Buchanan P."/>
            <person name="Buyck B."/>
            <person name="Bense V."/>
            <person name="Catcheside P."/>
            <person name="Chovatia M."/>
            <person name="Cooper J."/>
            <person name="Damon W."/>
            <person name="Desjardin D."/>
            <person name="Finy P."/>
            <person name="Geml J."/>
            <person name="Haridas S."/>
            <person name="Hughes K."/>
            <person name="Justo A."/>
            <person name="Karasinski D."/>
            <person name="Kautmanova I."/>
            <person name="Kiss B."/>
            <person name="Kocsube S."/>
            <person name="Kotiranta H."/>
            <person name="LaButti K.M."/>
            <person name="Lechner B.E."/>
            <person name="Liimatainen K."/>
            <person name="Lipzen A."/>
            <person name="Lukacs Z."/>
            <person name="Mihaltcheva S."/>
            <person name="Morgado L.N."/>
            <person name="Niskanen T."/>
            <person name="Noordeloos M.E."/>
            <person name="Ohm R.A."/>
            <person name="Ortiz-Santana B."/>
            <person name="Ovrebo C."/>
            <person name="Racz N."/>
            <person name="Riley R."/>
            <person name="Savchenko A."/>
            <person name="Shiryaev A."/>
            <person name="Soop K."/>
            <person name="Spirin V."/>
            <person name="Szebenyi C."/>
            <person name="Tomsovsky M."/>
            <person name="Tulloss R.E."/>
            <person name="Uehling J."/>
            <person name="Grigoriev I.V."/>
            <person name="Vagvolgyi C."/>
            <person name="Papp T."/>
            <person name="Martin F.M."/>
            <person name="Miettinen O."/>
            <person name="Hibbett D.S."/>
            <person name="Nagy L.G."/>
        </authorList>
    </citation>
    <scope>NUCLEOTIDE SEQUENCE [LARGE SCALE GENOMIC DNA]</scope>
    <source>
        <strain evidence="3 4">FP101781</strain>
    </source>
</reference>
<gene>
    <name evidence="3" type="ORF">FA13DRAFT_1727988</name>
</gene>
<keyword evidence="2" id="KW-0472">Membrane</keyword>
<name>A0A4Y7TQG7_COPMI</name>
<evidence type="ECO:0008006" key="5">
    <source>
        <dbReference type="Google" id="ProtNLM"/>
    </source>
</evidence>
<sequence>MSAQPAQPAPTAQPVDAENVSPLIEAQPPTYPPMYPTGDQYRSELRIKCLVSGEGHNTKTSPSSLGICLAICCFPCGLIALFTMKDSRCTRCGEKV</sequence>
<dbReference type="EMBL" id="QPFP01000006">
    <property type="protein sequence ID" value="TEB36396.1"/>
    <property type="molecule type" value="Genomic_DNA"/>
</dbReference>
<evidence type="ECO:0000313" key="3">
    <source>
        <dbReference type="EMBL" id="TEB36396.1"/>
    </source>
</evidence>